<dbReference type="GO" id="GO:0030674">
    <property type="term" value="F:protein-macromolecule adaptor activity"/>
    <property type="evidence" value="ECO:0007669"/>
    <property type="project" value="TreeGrafter"/>
</dbReference>
<dbReference type="Proteomes" id="UP000195602">
    <property type="component" value="Unassembled WGS sequence"/>
</dbReference>
<evidence type="ECO:0000256" key="2">
    <source>
        <dbReference type="ARBA" id="ARBA00008933"/>
    </source>
</evidence>
<evidence type="ECO:0000256" key="3">
    <source>
        <dbReference type="ARBA" id="ARBA00023140"/>
    </source>
</evidence>
<comment type="caution">
    <text evidence="6">The sequence shown here is derived from an EMBL/GenBank/DDBJ whole genome shotgun (WGS) entry which is preliminary data.</text>
</comment>
<evidence type="ECO:0000256" key="1">
    <source>
        <dbReference type="ARBA" id="ARBA00004549"/>
    </source>
</evidence>
<dbReference type="AlphaFoldDB" id="A0AA91Q0T6"/>
<protein>
    <recommendedName>
        <fullName evidence="4">Peroxin-3</fullName>
    </recommendedName>
</protein>
<keyword evidence="5" id="KW-0812">Transmembrane</keyword>
<comment type="similarity">
    <text evidence="2">Belongs to the peroxin-3 family.</text>
</comment>
<accession>A0AA91Q0T6</accession>
<dbReference type="GO" id="GO:0045046">
    <property type="term" value="P:protein import into peroxisome membrane"/>
    <property type="evidence" value="ECO:0007669"/>
    <property type="project" value="TreeGrafter"/>
</dbReference>
<dbReference type="PANTHER" id="PTHR28080">
    <property type="entry name" value="PEROXISOMAL BIOGENESIS FACTOR 3"/>
    <property type="match status" value="1"/>
</dbReference>
<evidence type="ECO:0000313" key="7">
    <source>
        <dbReference type="Proteomes" id="UP000195602"/>
    </source>
</evidence>
<evidence type="ECO:0000313" key="6">
    <source>
        <dbReference type="EMBL" id="OVF09294.1"/>
    </source>
</evidence>
<keyword evidence="3" id="KW-0576">Peroxisome</keyword>
<name>A0AA91Q0T6_CLALS</name>
<dbReference type="KEGG" id="clus:A9F13_05g00825"/>
<feature type="transmembrane region" description="Helical" evidence="5">
    <location>
        <begin position="18"/>
        <end position="37"/>
    </location>
</feature>
<gene>
    <name evidence="6" type="ORF">A9F13_05g00825</name>
</gene>
<sequence>MAVFSSLATFFRRHKKKLLITSTVSVSLYFLVHHFVISRIRNFQNALKQELFVKEQIKRRFVQTQADCYLTLLALLPVLTSPIVAYLPTEAITSALKRKKNSKKELGDSLTTENLMAYSEERNASSIDLSVLLSKSKLELWQDLKVKSITRMLTLIYASSGLLLLTRLQLNILARKSYLESAIAIAGGSVPPASKDSFNYFIEQSYLSLSWWLLNNGWVDMADHIERLVETKFKDINPKTELSVDTFTFMLSEINSEMFSDGGALVARSIFPIDYGKLVDTLMNTNPELVNELENKDSNLVKLVNETNFIFANNFTLNVFFTLVRNGVETLASNLSLTLDPDQVPGRVHKLATFLASLSVQSSVISDPRNFGEDSEVAGNIYINNLNDVEALDEFSASIYSNFE</sequence>
<dbReference type="InterPro" id="IPR006966">
    <property type="entry name" value="Peroxin-3"/>
</dbReference>
<dbReference type="Pfam" id="PF04882">
    <property type="entry name" value="Peroxin-3"/>
    <property type="match status" value="1"/>
</dbReference>
<proteinExistence type="inferred from homology"/>
<keyword evidence="5" id="KW-1133">Transmembrane helix</keyword>
<dbReference type="PANTHER" id="PTHR28080:SF1">
    <property type="entry name" value="PEROXISOMAL BIOGENESIS FACTOR 3"/>
    <property type="match status" value="1"/>
</dbReference>
<reference evidence="6 7" key="1">
    <citation type="submission" date="2017-04" db="EMBL/GenBank/DDBJ databases">
        <title>Draft genome of the yeast Clavispora lusitaniae type strain CBS 6936.</title>
        <authorList>
            <person name="Durrens P."/>
            <person name="Klopp C."/>
            <person name="Biteau N."/>
            <person name="Fitton-Ouhabi V."/>
            <person name="Dementhon K."/>
            <person name="Accoceberry I."/>
            <person name="Sherman D.J."/>
            <person name="Noel T."/>
        </authorList>
    </citation>
    <scope>NUCLEOTIDE SEQUENCE [LARGE SCALE GENOMIC DNA]</scope>
    <source>
        <strain evidence="6 7">CBS 6936</strain>
    </source>
</reference>
<evidence type="ECO:0000256" key="5">
    <source>
        <dbReference type="SAM" id="Phobius"/>
    </source>
</evidence>
<dbReference type="GO" id="GO:0005778">
    <property type="term" value="C:peroxisomal membrane"/>
    <property type="evidence" value="ECO:0007669"/>
    <property type="project" value="UniProtKB-SubCell"/>
</dbReference>
<dbReference type="EMBL" id="LYUB02000005">
    <property type="protein sequence ID" value="OVF09294.1"/>
    <property type="molecule type" value="Genomic_DNA"/>
</dbReference>
<organism evidence="6 7">
    <name type="scientific">Clavispora lusitaniae</name>
    <name type="common">Candida lusitaniae</name>
    <dbReference type="NCBI Taxonomy" id="36911"/>
    <lineage>
        <taxon>Eukaryota</taxon>
        <taxon>Fungi</taxon>
        <taxon>Dikarya</taxon>
        <taxon>Ascomycota</taxon>
        <taxon>Saccharomycotina</taxon>
        <taxon>Pichiomycetes</taxon>
        <taxon>Metschnikowiaceae</taxon>
        <taxon>Clavispora</taxon>
    </lineage>
</organism>
<feature type="transmembrane region" description="Helical" evidence="5">
    <location>
        <begin position="68"/>
        <end position="87"/>
    </location>
</feature>
<comment type="subcellular location">
    <subcellularLocation>
        <location evidence="1">Peroxisome membrane</location>
        <topology evidence="1">Single-pass membrane protein</topology>
    </subcellularLocation>
</comment>
<evidence type="ECO:0000256" key="4">
    <source>
        <dbReference type="ARBA" id="ARBA00032508"/>
    </source>
</evidence>
<keyword evidence="5" id="KW-0472">Membrane</keyword>